<dbReference type="InterPro" id="IPR002197">
    <property type="entry name" value="HTH_Fis"/>
</dbReference>
<dbReference type="STRING" id="568899.SAMN05192534_13713"/>
<dbReference type="SUPFAM" id="SSF46689">
    <property type="entry name" value="Homeodomain-like"/>
    <property type="match status" value="1"/>
</dbReference>
<gene>
    <name evidence="8" type="ORF">SAMN05192534_13713</name>
</gene>
<evidence type="ECO:0000256" key="1">
    <source>
        <dbReference type="ARBA" id="ARBA00022741"/>
    </source>
</evidence>
<dbReference type="RefSeq" id="WP_245705312.1">
    <property type="nucleotide sequence ID" value="NZ_FNDK01000037.1"/>
</dbReference>
<dbReference type="InterPro" id="IPR002078">
    <property type="entry name" value="Sigma_54_int"/>
</dbReference>
<dbReference type="Pfam" id="PF00158">
    <property type="entry name" value="Sigma54_activat"/>
    <property type="match status" value="1"/>
</dbReference>
<dbReference type="InterPro" id="IPR025662">
    <property type="entry name" value="Sigma_54_int_dom_ATP-bd_1"/>
</dbReference>
<evidence type="ECO:0000256" key="3">
    <source>
        <dbReference type="ARBA" id="ARBA00023015"/>
    </source>
</evidence>
<dbReference type="InterPro" id="IPR027417">
    <property type="entry name" value="P-loop_NTPase"/>
</dbReference>
<dbReference type="SMART" id="SM00382">
    <property type="entry name" value="AAA"/>
    <property type="match status" value="1"/>
</dbReference>
<dbReference type="NCBIfam" id="TIGR00229">
    <property type="entry name" value="sensory_box"/>
    <property type="match status" value="1"/>
</dbReference>
<dbReference type="PROSITE" id="PS50045">
    <property type="entry name" value="SIGMA54_INTERACT_4"/>
    <property type="match status" value="1"/>
</dbReference>
<dbReference type="Gene3D" id="3.30.450.20">
    <property type="entry name" value="PAS domain"/>
    <property type="match status" value="1"/>
</dbReference>
<dbReference type="PANTHER" id="PTHR32071">
    <property type="entry name" value="TRANSCRIPTIONAL REGULATORY PROTEIN"/>
    <property type="match status" value="1"/>
</dbReference>
<dbReference type="AlphaFoldDB" id="A0A1G8JVJ1"/>
<dbReference type="Pfam" id="PF25601">
    <property type="entry name" value="AAA_lid_14"/>
    <property type="match status" value="1"/>
</dbReference>
<dbReference type="InterPro" id="IPR009057">
    <property type="entry name" value="Homeodomain-like_sf"/>
</dbReference>
<dbReference type="SMART" id="SM00091">
    <property type="entry name" value="PAS"/>
    <property type="match status" value="1"/>
</dbReference>
<dbReference type="InterPro" id="IPR003593">
    <property type="entry name" value="AAA+_ATPase"/>
</dbReference>
<dbReference type="Pfam" id="PF00989">
    <property type="entry name" value="PAS"/>
    <property type="match status" value="1"/>
</dbReference>
<dbReference type="InterPro" id="IPR035965">
    <property type="entry name" value="PAS-like_dom_sf"/>
</dbReference>
<keyword evidence="4" id="KW-0804">Transcription</keyword>
<keyword evidence="1" id="KW-0547">Nucleotide-binding</keyword>
<evidence type="ECO:0000259" key="6">
    <source>
        <dbReference type="PROSITE" id="PS50045"/>
    </source>
</evidence>
<evidence type="ECO:0000313" key="8">
    <source>
        <dbReference type="EMBL" id="SDI34610.1"/>
    </source>
</evidence>
<keyword evidence="2" id="KW-0067">ATP-binding</keyword>
<dbReference type="FunFam" id="3.40.50.300:FF:000006">
    <property type="entry name" value="DNA-binding transcriptional regulator NtrC"/>
    <property type="match status" value="1"/>
</dbReference>
<dbReference type="GO" id="GO:0005524">
    <property type="term" value="F:ATP binding"/>
    <property type="evidence" value="ECO:0007669"/>
    <property type="project" value="UniProtKB-KW"/>
</dbReference>
<feature type="domain" description="PAS" evidence="7">
    <location>
        <begin position="19"/>
        <end position="60"/>
    </location>
</feature>
<dbReference type="GO" id="GO:0043565">
    <property type="term" value="F:sequence-specific DNA binding"/>
    <property type="evidence" value="ECO:0007669"/>
    <property type="project" value="InterPro"/>
</dbReference>
<dbReference type="GO" id="GO:0006355">
    <property type="term" value="P:regulation of DNA-templated transcription"/>
    <property type="evidence" value="ECO:0007669"/>
    <property type="project" value="InterPro"/>
</dbReference>
<evidence type="ECO:0000313" key="9">
    <source>
        <dbReference type="Proteomes" id="UP000199163"/>
    </source>
</evidence>
<proteinExistence type="predicted"/>
<dbReference type="Gene3D" id="1.10.10.60">
    <property type="entry name" value="Homeodomain-like"/>
    <property type="match status" value="1"/>
</dbReference>
<dbReference type="Gene3D" id="3.40.50.300">
    <property type="entry name" value="P-loop containing nucleotide triphosphate hydrolases"/>
    <property type="match status" value="1"/>
</dbReference>
<accession>A0A1G8JVJ1</accession>
<dbReference type="PROSITE" id="PS00675">
    <property type="entry name" value="SIGMA54_INTERACT_1"/>
    <property type="match status" value="1"/>
</dbReference>
<dbReference type="SUPFAM" id="SSF52540">
    <property type="entry name" value="P-loop containing nucleoside triphosphate hydrolases"/>
    <property type="match status" value="1"/>
</dbReference>
<name>A0A1G8JVJ1_9BACI</name>
<dbReference type="CDD" id="cd00130">
    <property type="entry name" value="PAS"/>
    <property type="match status" value="1"/>
</dbReference>
<feature type="coiled-coil region" evidence="5">
    <location>
        <begin position="119"/>
        <end position="146"/>
    </location>
</feature>
<evidence type="ECO:0000256" key="4">
    <source>
        <dbReference type="ARBA" id="ARBA00023163"/>
    </source>
</evidence>
<dbReference type="PROSITE" id="PS50112">
    <property type="entry name" value="PAS"/>
    <property type="match status" value="1"/>
</dbReference>
<dbReference type="SUPFAM" id="SSF55785">
    <property type="entry name" value="PYP-like sensor domain (PAS domain)"/>
    <property type="match status" value="1"/>
</dbReference>
<evidence type="ECO:0000256" key="5">
    <source>
        <dbReference type="SAM" id="Coils"/>
    </source>
</evidence>
<dbReference type="InterPro" id="IPR058031">
    <property type="entry name" value="AAA_lid_NorR"/>
</dbReference>
<dbReference type="EMBL" id="FNDK01000037">
    <property type="protein sequence ID" value="SDI34610.1"/>
    <property type="molecule type" value="Genomic_DNA"/>
</dbReference>
<dbReference type="CDD" id="cd00009">
    <property type="entry name" value="AAA"/>
    <property type="match status" value="1"/>
</dbReference>
<reference evidence="9" key="1">
    <citation type="submission" date="2016-10" db="EMBL/GenBank/DDBJ databases">
        <authorList>
            <person name="Varghese N."/>
            <person name="Submissions S."/>
        </authorList>
    </citation>
    <scope>NUCLEOTIDE SEQUENCE [LARGE SCALE GENOMIC DNA]</scope>
    <source>
        <strain evidence="9">DSM 21632</strain>
    </source>
</reference>
<dbReference type="Proteomes" id="UP000199163">
    <property type="component" value="Unassembled WGS sequence"/>
</dbReference>
<dbReference type="Pfam" id="PF02954">
    <property type="entry name" value="HTH_8"/>
    <property type="match status" value="1"/>
</dbReference>
<keyword evidence="3" id="KW-0805">Transcription regulation</keyword>
<protein>
    <submittedName>
        <fullName evidence="8">PAS domain S-box-containing protein</fullName>
    </submittedName>
</protein>
<organism evidence="8 9">
    <name type="scientific">Alteribacillus persepolensis</name>
    <dbReference type="NCBI Taxonomy" id="568899"/>
    <lineage>
        <taxon>Bacteria</taxon>
        <taxon>Bacillati</taxon>
        <taxon>Bacillota</taxon>
        <taxon>Bacilli</taxon>
        <taxon>Bacillales</taxon>
        <taxon>Bacillaceae</taxon>
        <taxon>Alteribacillus</taxon>
    </lineage>
</organism>
<feature type="domain" description="Sigma-54 factor interaction" evidence="6">
    <location>
        <begin position="153"/>
        <end position="380"/>
    </location>
</feature>
<evidence type="ECO:0000259" key="7">
    <source>
        <dbReference type="PROSITE" id="PS50112"/>
    </source>
</evidence>
<dbReference type="Gene3D" id="1.10.8.60">
    <property type="match status" value="1"/>
</dbReference>
<sequence>MVESFNTSSTMPNEYIYWLEEAMDSINDGILVIDAQGIVRFINTEYTRITGVKKEMILGKPLKEVRKGAILPKALRDGKRRSGVYRREGETEYVIDTAPVYKYGKIVGAVSVCKSLNEVHFLSTELEKSKERLAKLENTVGRMYQAKYTFYDIIGSHGGLEDTVGLAKKAARADLNILIQGESGTGKELFAHAIHNESVRAELPFVPVNCAAIPAELLESELFGYEEGSFTGSKRGGKIGLFELANYGTLFLDEIGDLPMELQAKLLRVLQEGRIRKVGGMKEKEVDVQVISATNKDLGKLVEKKRFREDLYYRLNGIPICITPLRERKQDILSLIKYLTDQSKSTKPIRFTEETHRILIQYDWPGNTRELFNVIHYALSMAETEYIESKHLPDVIYRNSFKAGISHGQTLKEMVKETEQEIIKKTIEYYGETLEGKKQAARQLGISLSTLYNKLDQ</sequence>
<keyword evidence="5" id="KW-0175">Coiled coil</keyword>
<keyword evidence="9" id="KW-1185">Reference proteome</keyword>
<dbReference type="InterPro" id="IPR000014">
    <property type="entry name" value="PAS"/>
</dbReference>
<evidence type="ECO:0000256" key="2">
    <source>
        <dbReference type="ARBA" id="ARBA00022840"/>
    </source>
</evidence>
<dbReference type="InterPro" id="IPR013767">
    <property type="entry name" value="PAS_fold"/>
</dbReference>